<evidence type="ECO:0000256" key="1">
    <source>
        <dbReference type="SAM" id="MobiDB-lite"/>
    </source>
</evidence>
<accession>A0A2V1P7H7</accession>
<reference evidence="4" key="1">
    <citation type="submission" date="2018-05" db="EMBL/GenBank/DDBJ databases">
        <authorList>
            <person name="Du Z."/>
            <person name="Wang X."/>
        </authorList>
    </citation>
    <scope>NUCLEOTIDE SEQUENCE [LARGE SCALE GENOMIC DNA]</scope>
    <source>
        <strain evidence="4">WDS4C29</strain>
    </source>
</reference>
<dbReference type="Pfam" id="PF01476">
    <property type="entry name" value="LysM"/>
    <property type="match status" value="1"/>
</dbReference>
<dbReference type="OrthoDB" id="370541at2"/>
<dbReference type="PROSITE" id="PS51782">
    <property type="entry name" value="LYSM"/>
    <property type="match status" value="1"/>
</dbReference>
<proteinExistence type="predicted"/>
<dbReference type="SUPFAM" id="SSF54106">
    <property type="entry name" value="LysM domain"/>
    <property type="match status" value="1"/>
</dbReference>
<dbReference type="Proteomes" id="UP000245293">
    <property type="component" value="Unassembled WGS sequence"/>
</dbReference>
<dbReference type="PANTHER" id="PTHR34700:SF8">
    <property type="entry name" value="POTASSIUM BINDING PROTEIN KBP"/>
    <property type="match status" value="1"/>
</dbReference>
<gene>
    <name evidence="3" type="ORF">DFK10_00535</name>
</gene>
<feature type="domain" description="LysM" evidence="2">
    <location>
        <begin position="224"/>
        <end position="273"/>
    </location>
</feature>
<dbReference type="EMBL" id="QETF01000001">
    <property type="protein sequence ID" value="PWG18449.1"/>
    <property type="molecule type" value="Genomic_DNA"/>
</dbReference>
<dbReference type="CDD" id="cd00118">
    <property type="entry name" value="LysM"/>
    <property type="match status" value="1"/>
</dbReference>
<keyword evidence="4" id="KW-1185">Reference proteome</keyword>
<dbReference type="SMART" id="SM00257">
    <property type="entry name" value="LysM"/>
    <property type="match status" value="1"/>
</dbReference>
<feature type="compositionally biased region" description="Low complexity" evidence="1">
    <location>
        <begin position="52"/>
        <end position="62"/>
    </location>
</feature>
<protein>
    <recommendedName>
        <fullName evidence="2">LysM domain-containing protein</fullName>
    </recommendedName>
</protein>
<sequence>MIRTVLAFFAFALVVCALIVFRPFSESQDMAATGSASDVEVTRAITPAEPVVAPAAQAIQPQPQAPRPRRPETSDVSMDDMTASVLADLGFETETPEAPNVEEQQIETTAGILASIESVTGQQVELAPRQTLRTLVVTALREGQSDDYIDALVNEAAATGRVTVPEVMVTSDGRVDTAVLLENLVTHAIIASGGNVPVPDVDPTTNPGVEVRVVQRAQDAVQARFYTVQTGDSLGAIAVKFYGRVDLFDRIFEANRQTLSSPDLIRTGQRLVIPALDA</sequence>
<dbReference type="AlphaFoldDB" id="A0A2V1P7H7"/>
<evidence type="ECO:0000313" key="3">
    <source>
        <dbReference type="EMBL" id="PWG18449.1"/>
    </source>
</evidence>
<name>A0A2V1P7H7_9RHOB</name>
<dbReference type="InterPro" id="IPR036779">
    <property type="entry name" value="LysM_dom_sf"/>
</dbReference>
<dbReference type="Gene3D" id="3.10.350.10">
    <property type="entry name" value="LysM domain"/>
    <property type="match status" value="1"/>
</dbReference>
<dbReference type="PANTHER" id="PTHR34700">
    <property type="entry name" value="POTASSIUM BINDING PROTEIN KBP"/>
    <property type="match status" value="1"/>
</dbReference>
<feature type="region of interest" description="Disordered" evidence="1">
    <location>
        <begin position="52"/>
        <end position="78"/>
    </location>
</feature>
<evidence type="ECO:0000259" key="2">
    <source>
        <dbReference type="PROSITE" id="PS51782"/>
    </source>
</evidence>
<organism evidence="3 4">
    <name type="scientific">Salibaculum griseiflavum</name>
    <dbReference type="NCBI Taxonomy" id="1914409"/>
    <lineage>
        <taxon>Bacteria</taxon>
        <taxon>Pseudomonadati</taxon>
        <taxon>Pseudomonadota</taxon>
        <taxon>Alphaproteobacteria</taxon>
        <taxon>Rhodobacterales</taxon>
        <taxon>Roseobacteraceae</taxon>
        <taxon>Salibaculum</taxon>
    </lineage>
</organism>
<comment type="caution">
    <text evidence="3">The sequence shown here is derived from an EMBL/GenBank/DDBJ whole genome shotgun (WGS) entry which is preliminary data.</text>
</comment>
<dbReference type="InterPro" id="IPR018392">
    <property type="entry name" value="LysM"/>
</dbReference>
<dbReference type="InterPro" id="IPR052196">
    <property type="entry name" value="Bact_Kbp"/>
</dbReference>
<evidence type="ECO:0000313" key="4">
    <source>
        <dbReference type="Proteomes" id="UP000245293"/>
    </source>
</evidence>
<dbReference type="RefSeq" id="WP_109385503.1">
    <property type="nucleotide sequence ID" value="NZ_QETF01000001.1"/>
</dbReference>